<comment type="caution">
    <text evidence="8">The sequence shown here is derived from an EMBL/GenBank/DDBJ whole genome shotgun (WGS) entry which is preliminary data.</text>
</comment>
<dbReference type="Pfam" id="PF04321">
    <property type="entry name" value="RmlD_sub_bind"/>
    <property type="match status" value="1"/>
</dbReference>
<organism evidence="8 9">
    <name type="scientific">Carboxylicivirga linearis</name>
    <dbReference type="NCBI Taxonomy" id="1628157"/>
    <lineage>
        <taxon>Bacteria</taxon>
        <taxon>Pseudomonadati</taxon>
        <taxon>Bacteroidota</taxon>
        <taxon>Bacteroidia</taxon>
        <taxon>Marinilabiliales</taxon>
        <taxon>Marinilabiliaceae</taxon>
        <taxon>Carboxylicivirga</taxon>
    </lineage>
</organism>
<reference evidence="8 9" key="1">
    <citation type="journal article" date="2015" name="Int. J. Syst. Evol. Microbiol.">
        <title>Carboxylicivirga linearis sp. nov., isolated from a sea cucumber culture pond.</title>
        <authorList>
            <person name="Wang F.Q."/>
            <person name="Zhou Y.X."/>
            <person name="Lin X.Z."/>
            <person name="Chen G.J."/>
            <person name="Du Z.J."/>
        </authorList>
    </citation>
    <scope>NUCLEOTIDE SEQUENCE [LARGE SCALE GENOMIC DNA]</scope>
    <source>
        <strain evidence="8 9">FB218</strain>
    </source>
</reference>
<evidence type="ECO:0000256" key="4">
    <source>
        <dbReference type="ARBA" id="ARBA00017099"/>
    </source>
</evidence>
<dbReference type="SUPFAM" id="SSF51735">
    <property type="entry name" value="NAD(P)-binding Rossmann-fold domains"/>
    <property type="match status" value="1"/>
</dbReference>
<dbReference type="CDD" id="cd05254">
    <property type="entry name" value="dTDP_HR_like_SDR_e"/>
    <property type="match status" value="1"/>
</dbReference>
<dbReference type="InterPro" id="IPR036291">
    <property type="entry name" value="NAD(P)-bd_dom_sf"/>
</dbReference>
<accession>A0ABS5JUK2</accession>
<evidence type="ECO:0000313" key="9">
    <source>
        <dbReference type="Proteomes" id="UP000708576"/>
    </source>
</evidence>
<evidence type="ECO:0000259" key="7">
    <source>
        <dbReference type="Pfam" id="PF04321"/>
    </source>
</evidence>
<name>A0ABS5JUK2_9BACT</name>
<feature type="domain" description="RmlD-like substrate binding" evidence="7">
    <location>
        <begin position="3"/>
        <end position="286"/>
    </location>
</feature>
<dbReference type="Proteomes" id="UP000708576">
    <property type="component" value="Unassembled WGS sequence"/>
</dbReference>
<dbReference type="PANTHER" id="PTHR10491:SF4">
    <property type="entry name" value="METHIONINE ADENOSYLTRANSFERASE 2 SUBUNIT BETA"/>
    <property type="match status" value="1"/>
</dbReference>
<comment type="catalytic activity">
    <reaction evidence="5">
        <text>dTDP-beta-L-rhamnose + NADP(+) = dTDP-4-dehydro-beta-L-rhamnose + NADPH + H(+)</text>
        <dbReference type="Rhea" id="RHEA:21796"/>
        <dbReference type="ChEBI" id="CHEBI:15378"/>
        <dbReference type="ChEBI" id="CHEBI:57510"/>
        <dbReference type="ChEBI" id="CHEBI:57783"/>
        <dbReference type="ChEBI" id="CHEBI:58349"/>
        <dbReference type="ChEBI" id="CHEBI:62830"/>
        <dbReference type="EC" id="1.1.1.133"/>
    </reaction>
</comment>
<evidence type="ECO:0000256" key="6">
    <source>
        <dbReference type="RuleBase" id="RU364082"/>
    </source>
</evidence>
<dbReference type="EMBL" id="JAGUCO010000005">
    <property type="protein sequence ID" value="MBS2098590.1"/>
    <property type="molecule type" value="Genomic_DNA"/>
</dbReference>
<evidence type="ECO:0000256" key="2">
    <source>
        <dbReference type="ARBA" id="ARBA00010944"/>
    </source>
</evidence>
<evidence type="ECO:0000256" key="1">
    <source>
        <dbReference type="ARBA" id="ARBA00004781"/>
    </source>
</evidence>
<comment type="function">
    <text evidence="6">Catalyzes the reduction of dTDP-6-deoxy-L-lyxo-4-hexulose to yield dTDP-L-rhamnose.</text>
</comment>
<dbReference type="Gene3D" id="3.40.50.720">
    <property type="entry name" value="NAD(P)-binding Rossmann-like Domain"/>
    <property type="match status" value="1"/>
</dbReference>
<evidence type="ECO:0000256" key="5">
    <source>
        <dbReference type="ARBA" id="ARBA00048200"/>
    </source>
</evidence>
<sequence length="290" mass="32864">MKKILVIGSEGQLGNEIKELYHQFREAKFTFTTIESLDVTNQVALKNKITSDSFDYIINCTAYTAVDKAETDKDLADIINNQAIKTIGKSSSEINAKVIHVSTDYVFDGSNFKPYSEEDQTSPNSVYGKTKLDGELALLKENSESIVLRTSWLYSSFGNNFVKTMMKLGNERDELNVIFDQVGTPTYARDLAKVILYIIEKDINLAIPFQSGIYHYSNEGVCSWFDFTKTIHEIANINCNVKPIESKDYPTAAPRPHYSVLNKTKIKTIYNVDIPYWKDSLKECIALINQ</sequence>
<dbReference type="Gene3D" id="3.90.25.10">
    <property type="entry name" value="UDP-galactose 4-epimerase, domain 1"/>
    <property type="match status" value="1"/>
</dbReference>
<dbReference type="RefSeq" id="WP_212215823.1">
    <property type="nucleotide sequence ID" value="NZ_JAGUCO010000005.1"/>
</dbReference>
<comment type="pathway">
    <text evidence="1 6">Carbohydrate biosynthesis; dTDP-L-rhamnose biosynthesis.</text>
</comment>
<dbReference type="GO" id="GO:0008831">
    <property type="term" value="F:dTDP-4-dehydrorhamnose reductase activity"/>
    <property type="evidence" value="ECO:0007669"/>
    <property type="project" value="UniProtKB-EC"/>
</dbReference>
<keyword evidence="6" id="KW-0521">NADP</keyword>
<comment type="similarity">
    <text evidence="2 6">Belongs to the dTDP-4-dehydrorhamnose reductase family.</text>
</comment>
<keyword evidence="9" id="KW-1185">Reference proteome</keyword>
<protein>
    <recommendedName>
        <fullName evidence="4 6">dTDP-4-dehydrorhamnose reductase</fullName>
        <ecNumber evidence="3 6">1.1.1.133</ecNumber>
    </recommendedName>
</protein>
<dbReference type="InterPro" id="IPR005913">
    <property type="entry name" value="dTDP_dehydrorham_reduct"/>
</dbReference>
<evidence type="ECO:0000313" key="8">
    <source>
        <dbReference type="EMBL" id="MBS2098590.1"/>
    </source>
</evidence>
<keyword evidence="6 8" id="KW-0560">Oxidoreductase</keyword>
<proteinExistence type="inferred from homology"/>
<dbReference type="NCBIfam" id="TIGR01214">
    <property type="entry name" value="rmlD"/>
    <property type="match status" value="1"/>
</dbReference>
<dbReference type="InterPro" id="IPR029903">
    <property type="entry name" value="RmlD-like-bd"/>
</dbReference>
<dbReference type="EC" id="1.1.1.133" evidence="3 6"/>
<dbReference type="PANTHER" id="PTHR10491">
    <property type="entry name" value="DTDP-4-DEHYDRORHAMNOSE REDUCTASE"/>
    <property type="match status" value="1"/>
</dbReference>
<evidence type="ECO:0000256" key="3">
    <source>
        <dbReference type="ARBA" id="ARBA00012929"/>
    </source>
</evidence>
<gene>
    <name evidence="8" type="primary">rfbD</name>
    <name evidence="8" type="ORF">KEM10_09895</name>
</gene>